<dbReference type="AlphaFoldDB" id="A0A9X0U417"/>
<gene>
    <name evidence="2" type="ORF">HDF14_002617</name>
</gene>
<organism evidence="2 3">
    <name type="scientific">Tunturiibacter gelidiferens</name>
    <dbReference type="NCBI Taxonomy" id="3069689"/>
    <lineage>
        <taxon>Bacteria</taxon>
        <taxon>Pseudomonadati</taxon>
        <taxon>Acidobacteriota</taxon>
        <taxon>Terriglobia</taxon>
        <taxon>Terriglobales</taxon>
        <taxon>Acidobacteriaceae</taxon>
        <taxon>Tunturiibacter</taxon>
    </lineage>
</organism>
<protein>
    <recommendedName>
        <fullName evidence="1">GH29D-like beta-sandwich domain-containing protein</fullName>
    </recommendedName>
</protein>
<proteinExistence type="predicted"/>
<reference evidence="2 3" key="1">
    <citation type="submission" date="2020-08" db="EMBL/GenBank/DDBJ databases">
        <title>Genomic Encyclopedia of Type Strains, Phase IV (KMG-V): Genome sequencing to study the core and pangenomes of soil and plant-associated prokaryotes.</title>
        <authorList>
            <person name="Whitman W."/>
        </authorList>
    </citation>
    <scope>NUCLEOTIDE SEQUENCE [LARGE SCALE GENOMIC DNA]</scope>
    <source>
        <strain evidence="2 3">X5P2</strain>
    </source>
</reference>
<name>A0A9X0U417_9BACT</name>
<dbReference type="EMBL" id="JACHEB010000005">
    <property type="protein sequence ID" value="MBB5329001.1"/>
    <property type="molecule type" value="Genomic_DNA"/>
</dbReference>
<dbReference type="RefSeq" id="WP_183977080.1">
    <property type="nucleotide sequence ID" value="NZ_JACHEB010000005.1"/>
</dbReference>
<evidence type="ECO:0000313" key="2">
    <source>
        <dbReference type="EMBL" id="MBB5329001.1"/>
    </source>
</evidence>
<sequence>MSRRQWITFSSTADIFAFFLLLLLFSSPSVTFAQSPPDIALDEGARQPWLDNEQASQQATQVGPESNQQAMHHLSTYAVVPYPKGYGRADKPHISPHSGHYSAGMHVTILEGVPKASIFYTLDGSEPSTLSTPYVGPIAVNATTWIKAIERSPIYSPSKVATTKYIIK</sequence>
<evidence type="ECO:0000259" key="1">
    <source>
        <dbReference type="Pfam" id="PF13290"/>
    </source>
</evidence>
<keyword evidence="3" id="KW-1185">Reference proteome</keyword>
<evidence type="ECO:0000313" key="3">
    <source>
        <dbReference type="Proteomes" id="UP000535182"/>
    </source>
</evidence>
<feature type="domain" description="GH29D-like beta-sandwich" evidence="1">
    <location>
        <begin position="96"/>
        <end position="161"/>
    </location>
</feature>
<accession>A0A9X0U417</accession>
<dbReference type="Pfam" id="PF13290">
    <property type="entry name" value="CHB_HEX_C_1"/>
    <property type="match status" value="1"/>
</dbReference>
<dbReference type="Proteomes" id="UP000535182">
    <property type="component" value="Unassembled WGS sequence"/>
</dbReference>
<comment type="caution">
    <text evidence="2">The sequence shown here is derived from an EMBL/GenBank/DDBJ whole genome shotgun (WGS) entry which is preliminary data.</text>
</comment>
<dbReference type="InterPro" id="IPR059177">
    <property type="entry name" value="GH29D-like_dom"/>
</dbReference>